<dbReference type="PANTHER" id="PTHR23167:SF87">
    <property type="entry name" value="MICAL-LIKE PROTEIN 2"/>
    <property type="match status" value="1"/>
</dbReference>
<dbReference type="Pfam" id="PF12130">
    <property type="entry name" value="bMERB_dom"/>
    <property type="match status" value="1"/>
</dbReference>
<evidence type="ECO:0000259" key="3">
    <source>
        <dbReference type="PROSITE" id="PS51848"/>
    </source>
</evidence>
<evidence type="ECO:0000313" key="5">
    <source>
        <dbReference type="Proteomes" id="UP001497482"/>
    </source>
</evidence>
<dbReference type="AlphaFoldDB" id="A0AAV2KHI6"/>
<feature type="coiled-coil region" evidence="1">
    <location>
        <begin position="266"/>
        <end position="300"/>
    </location>
</feature>
<dbReference type="Proteomes" id="UP001497482">
    <property type="component" value="Chromosome 18"/>
</dbReference>
<dbReference type="EMBL" id="OZ035840">
    <property type="protein sequence ID" value="CAL1588023.1"/>
    <property type="molecule type" value="Genomic_DNA"/>
</dbReference>
<keyword evidence="5" id="KW-1185">Reference proteome</keyword>
<name>A0AAV2KHI6_KNICA</name>
<dbReference type="SMART" id="SM01203">
    <property type="entry name" value="DUF3585"/>
    <property type="match status" value="1"/>
</dbReference>
<dbReference type="PANTHER" id="PTHR23167">
    <property type="entry name" value="CALPONIN HOMOLOGY DOMAIN-CONTAINING PROTEIN DDB_G0272472-RELATED"/>
    <property type="match status" value="1"/>
</dbReference>
<accession>A0AAV2KHI6</accession>
<dbReference type="PROSITE" id="PS51848">
    <property type="entry name" value="BMERB"/>
    <property type="match status" value="1"/>
</dbReference>
<feature type="compositionally biased region" description="Polar residues" evidence="2">
    <location>
        <begin position="84"/>
        <end position="108"/>
    </location>
</feature>
<feature type="region of interest" description="Disordered" evidence="2">
    <location>
        <begin position="210"/>
        <end position="241"/>
    </location>
</feature>
<evidence type="ECO:0000256" key="2">
    <source>
        <dbReference type="SAM" id="MobiDB-lite"/>
    </source>
</evidence>
<protein>
    <recommendedName>
        <fullName evidence="3">BMERB domain-containing protein</fullName>
    </recommendedName>
</protein>
<sequence length="438" mass="49130">MPSVKSEEDRSQTKPVVVRRLAEQNCNNNNKRPFTIRSADRRFEDEPSLSEDPSLRHRTTTPIYKTPHPGHQHSAGPWTVSLGPASTNTQHPSNLESIHQNGTRSTGAHSDAKPGDGQVQTRPVASEPELKGAFALPEHTALISAAPDLCVPVNRVPSPPVPPSALAPAPAPAPAPLRTVSSPLFIPAAVSAHRPATTSANLGVKLGNYPAVKSPPRRPAVDSINSAAQTNHGNPSGAKKGKYFSCSTASETEMRSPPMSCWAVRLQQVDKELVEVETRMVQLEKDGVELEKRLRRCEEEGREDILMDPLMVDWFNLIREKQMYIRKESELVYIARTLELERQQPGVEGELRRLLEKPEHLKSHQERQREQQLMQKLVEIVNGRNAIVEGLDEDRRREFEEDQQLNEMMKSLGLKKAKTKRKSSISKMFRRRSKRRVE</sequence>
<gene>
    <name evidence="4" type="ORF">KC01_LOCUS17902</name>
</gene>
<organism evidence="4 5">
    <name type="scientific">Knipowitschia caucasica</name>
    <name type="common">Caucasian dwarf goby</name>
    <name type="synonym">Pomatoschistus caucasicus</name>
    <dbReference type="NCBI Taxonomy" id="637954"/>
    <lineage>
        <taxon>Eukaryota</taxon>
        <taxon>Metazoa</taxon>
        <taxon>Chordata</taxon>
        <taxon>Craniata</taxon>
        <taxon>Vertebrata</taxon>
        <taxon>Euteleostomi</taxon>
        <taxon>Actinopterygii</taxon>
        <taxon>Neopterygii</taxon>
        <taxon>Teleostei</taxon>
        <taxon>Neoteleostei</taxon>
        <taxon>Acanthomorphata</taxon>
        <taxon>Gobiaria</taxon>
        <taxon>Gobiiformes</taxon>
        <taxon>Gobioidei</taxon>
        <taxon>Gobiidae</taxon>
        <taxon>Gobiinae</taxon>
        <taxon>Knipowitschia</taxon>
    </lineage>
</organism>
<feature type="compositionally biased region" description="Basic residues" evidence="2">
    <location>
        <begin position="413"/>
        <end position="438"/>
    </location>
</feature>
<feature type="compositionally biased region" description="Polar residues" evidence="2">
    <location>
        <begin position="223"/>
        <end position="234"/>
    </location>
</feature>
<evidence type="ECO:0000313" key="4">
    <source>
        <dbReference type="EMBL" id="CAL1588023.1"/>
    </source>
</evidence>
<feature type="domain" description="BMERB" evidence="3">
    <location>
        <begin position="247"/>
        <end position="407"/>
    </location>
</feature>
<proteinExistence type="predicted"/>
<dbReference type="InterPro" id="IPR050540">
    <property type="entry name" value="F-actin_Monoox_Mical"/>
</dbReference>
<feature type="compositionally biased region" description="Basic and acidic residues" evidence="2">
    <location>
        <begin position="1"/>
        <end position="12"/>
    </location>
</feature>
<keyword evidence="1" id="KW-0175">Coiled coil</keyword>
<dbReference type="InterPro" id="IPR022735">
    <property type="entry name" value="bMERB_dom"/>
</dbReference>
<feature type="region of interest" description="Disordered" evidence="2">
    <location>
        <begin position="1"/>
        <end position="125"/>
    </location>
</feature>
<feature type="region of interest" description="Disordered" evidence="2">
    <location>
        <begin position="407"/>
        <end position="438"/>
    </location>
</feature>
<reference evidence="4 5" key="1">
    <citation type="submission" date="2024-04" db="EMBL/GenBank/DDBJ databases">
        <authorList>
            <person name="Waldvogel A.-M."/>
            <person name="Schoenle A."/>
        </authorList>
    </citation>
    <scope>NUCLEOTIDE SEQUENCE [LARGE SCALE GENOMIC DNA]</scope>
</reference>
<evidence type="ECO:0000256" key="1">
    <source>
        <dbReference type="SAM" id="Coils"/>
    </source>
</evidence>